<evidence type="ECO:0000313" key="4">
    <source>
        <dbReference type="Proteomes" id="UP000708298"/>
    </source>
</evidence>
<dbReference type="InterPro" id="IPR018764">
    <property type="entry name" value="RskA_C"/>
</dbReference>
<evidence type="ECO:0000256" key="1">
    <source>
        <dbReference type="SAM" id="Phobius"/>
    </source>
</evidence>
<organism evidence="3 4">
    <name type="scientific">Acidisoma silvae</name>
    <dbReference type="NCBI Taxonomy" id="2802396"/>
    <lineage>
        <taxon>Bacteria</taxon>
        <taxon>Pseudomonadati</taxon>
        <taxon>Pseudomonadota</taxon>
        <taxon>Alphaproteobacteria</taxon>
        <taxon>Acetobacterales</taxon>
        <taxon>Acidocellaceae</taxon>
        <taxon>Acidisoma</taxon>
    </lineage>
</organism>
<dbReference type="GO" id="GO:0005886">
    <property type="term" value="C:plasma membrane"/>
    <property type="evidence" value="ECO:0007669"/>
    <property type="project" value="InterPro"/>
</dbReference>
<reference evidence="3" key="1">
    <citation type="journal article" date="2021" name="Microorganisms">
        <title>Acidisoma silvae sp. nov. and Acidisomacellulosilytica sp. nov., Two Acidophilic Bacteria Isolated from Decaying Wood, Hydrolyzing Cellulose and Producing Poly-3-hydroxybutyrate.</title>
        <authorList>
            <person name="Mieszkin S."/>
            <person name="Pouder E."/>
            <person name="Uroz S."/>
            <person name="Simon-Colin C."/>
            <person name="Alain K."/>
        </authorList>
    </citation>
    <scope>NUCLEOTIDE SEQUENCE</scope>
    <source>
        <strain evidence="3">HW T2.11</strain>
    </source>
</reference>
<protein>
    <submittedName>
        <fullName evidence="3">Anti-sigma factor</fullName>
    </submittedName>
</protein>
<sequence>MSAFQDDDRNLLAAEYVLGVLDGAEREAVQRRADEDSVLSDAITEWENRLSPLSVLVPVAAPPTNLWPRIAASCGISAMAAAPAEAPRATVQSRASLLRRLNFWRSTTALGFGLAAALVIVVVIRNPAVQTPAPGVPLAAAVLAPPNGGAPTWLASIGPDNAVQFKPLQHIAVASGKDLELWGLPDGEKVPRPLGLITADGRSITLPATVRAPMEIMVSLEQKGGSPTNLPQGPVLWLGHMAAPSQG</sequence>
<feature type="domain" description="Anti-sigma K factor RskA C-terminal" evidence="2">
    <location>
        <begin position="113"/>
        <end position="235"/>
    </location>
</feature>
<keyword evidence="4" id="KW-1185">Reference proteome</keyword>
<dbReference type="RefSeq" id="WP_227319929.1">
    <property type="nucleotide sequence ID" value="NZ_JAESVB010000001.1"/>
</dbReference>
<feature type="transmembrane region" description="Helical" evidence="1">
    <location>
        <begin position="103"/>
        <end position="124"/>
    </location>
</feature>
<dbReference type="GO" id="GO:0016989">
    <property type="term" value="F:sigma factor antagonist activity"/>
    <property type="evidence" value="ECO:0007669"/>
    <property type="project" value="TreeGrafter"/>
</dbReference>
<dbReference type="PANTHER" id="PTHR37461:SF1">
    <property type="entry name" value="ANTI-SIGMA-K FACTOR RSKA"/>
    <property type="match status" value="1"/>
</dbReference>
<dbReference type="Proteomes" id="UP000708298">
    <property type="component" value="Unassembled WGS sequence"/>
</dbReference>
<proteinExistence type="predicted"/>
<evidence type="ECO:0000313" key="3">
    <source>
        <dbReference type="EMBL" id="MCB8874285.1"/>
    </source>
</evidence>
<dbReference type="GO" id="GO:0006417">
    <property type="term" value="P:regulation of translation"/>
    <property type="evidence" value="ECO:0007669"/>
    <property type="project" value="TreeGrafter"/>
</dbReference>
<keyword evidence="1" id="KW-1133">Transmembrane helix</keyword>
<gene>
    <name evidence="3" type="ORF">ASILVAE211_03745</name>
</gene>
<dbReference type="EMBL" id="JAESVB010000001">
    <property type="protein sequence ID" value="MCB8874285.1"/>
    <property type="molecule type" value="Genomic_DNA"/>
</dbReference>
<accession>A0A963YNV2</accession>
<dbReference type="Pfam" id="PF10099">
    <property type="entry name" value="RskA_C"/>
    <property type="match status" value="1"/>
</dbReference>
<dbReference type="PANTHER" id="PTHR37461">
    <property type="entry name" value="ANTI-SIGMA-K FACTOR RSKA"/>
    <property type="match status" value="1"/>
</dbReference>
<keyword evidence="1" id="KW-0812">Transmembrane</keyword>
<dbReference type="AlphaFoldDB" id="A0A963YNV2"/>
<comment type="caution">
    <text evidence="3">The sequence shown here is derived from an EMBL/GenBank/DDBJ whole genome shotgun (WGS) entry which is preliminary data.</text>
</comment>
<reference evidence="3" key="2">
    <citation type="submission" date="2021-01" db="EMBL/GenBank/DDBJ databases">
        <authorList>
            <person name="Mieszkin S."/>
            <person name="Pouder E."/>
            <person name="Alain K."/>
        </authorList>
    </citation>
    <scope>NUCLEOTIDE SEQUENCE</scope>
    <source>
        <strain evidence="3">HW T2.11</strain>
    </source>
</reference>
<name>A0A963YNV2_9PROT</name>
<evidence type="ECO:0000259" key="2">
    <source>
        <dbReference type="Pfam" id="PF10099"/>
    </source>
</evidence>
<keyword evidence="1" id="KW-0472">Membrane</keyword>
<dbReference type="InterPro" id="IPR051474">
    <property type="entry name" value="Anti-sigma-K/W_factor"/>
</dbReference>